<dbReference type="InterPro" id="IPR036390">
    <property type="entry name" value="WH_DNA-bd_sf"/>
</dbReference>
<dbReference type="RefSeq" id="WP_202689983.1">
    <property type="nucleotide sequence ID" value="NZ_JAESVN010000011.1"/>
</dbReference>
<dbReference type="AlphaFoldDB" id="A0A8K0VG29"/>
<organism evidence="2 3">
    <name type="scientific">Szabonella alba</name>
    <dbReference type="NCBI Taxonomy" id="2804194"/>
    <lineage>
        <taxon>Bacteria</taxon>
        <taxon>Pseudomonadati</taxon>
        <taxon>Pseudomonadota</taxon>
        <taxon>Alphaproteobacteria</taxon>
        <taxon>Rhodobacterales</taxon>
        <taxon>Paracoccaceae</taxon>
        <taxon>Szabonella</taxon>
    </lineage>
</organism>
<dbReference type="PANTHER" id="PTHR18964">
    <property type="entry name" value="ROK (REPRESSOR, ORF, KINASE) FAMILY"/>
    <property type="match status" value="1"/>
</dbReference>
<dbReference type="Proteomes" id="UP000648908">
    <property type="component" value="Unassembled WGS sequence"/>
</dbReference>
<dbReference type="InterPro" id="IPR000600">
    <property type="entry name" value="ROK"/>
</dbReference>
<dbReference type="InterPro" id="IPR036388">
    <property type="entry name" value="WH-like_DNA-bd_sf"/>
</dbReference>
<gene>
    <name evidence="2" type="ORF">JL811_17410</name>
</gene>
<dbReference type="Pfam" id="PF00480">
    <property type="entry name" value="ROK"/>
    <property type="match status" value="1"/>
</dbReference>
<comment type="similarity">
    <text evidence="1">Belongs to the ROK (NagC/XylR) family.</text>
</comment>
<evidence type="ECO:0000313" key="2">
    <source>
        <dbReference type="EMBL" id="MBL4919004.1"/>
    </source>
</evidence>
<dbReference type="SUPFAM" id="SSF46785">
    <property type="entry name" value="Winged helix' DNA-binding domain"/>
    <property type="match status" value="1"/>
</dbReference>
<dbReference type="EMBL" id="JAESVN010000011">
    <property type="protein sequence ID" value="MBL4919004.1"/>
    <property type="molecule type" value="Genomic_DNA"/>
</dbReference>
<accession>A0A8K0VG29</accession>
<dbReference type="SUPFAM" id="SSF53067">
    <property type="entry name" value="Actin-like ATPase domain"/>
    <property type="match status" value="1"/>
</dbReference>
<reference evidence="2" key="1">
    <citation type="submission" date="2021-01" db="EMBL/GenBank/DDBJ databases">
        <title>Tabrizicola alba sp. nov. a motile alkaliphilic bacterium isolated from a soda lake.</title>
        <authorList>
            <person name="Szuroczki S."/>
            <person name="Abbaszade G."/>
            <person name="Schumann P."/>
            <person name="Toth E."/>
        </authorList>
    </citation>
    <scope>NUCLEOTIDE SEQUENCE</scope>
    <source>
        <strain evidence="2">DMG-N-6</strain>
    </source>
</reference>
<comment type="caution">
    <text evidence="2">The sequence shown here is derived from an EMBL/GenBank/DDBJ whole genome shotgun (WGS) entry which is preliminary data.</text>
</comment>
<dbReference type="Gene3D" id="3.30.420.40">
    <property type="match status" value="2"/>
</dbReference>
<evidence type="ECO:0000256" key="1">
    <source>
        <dbReference type="ARBA" id="ARBA00006479"/>
    </source>
</evidence>
<dbReference type="InterPro" id="IPR043129">
    <property type="entry name" value="ATPase_NBD"/>
</dbReference>
<keyword evidence="3" id="KW-1185">Reference proteome</keyword>
<evidence type="ECO:0000313" key="3">
    <source>
        <dbReference type="Proteomes" id="UP000648908"/>
    </source>
</evidence>
<protein>
    <submittedName>
        <fullName evidence="2">ROK family protein</fullName>
    </submittedName>
</protein>
<dbReference type="PANTHER" id="PTHR18964:SF149">
    <property type="entry name" value="BIFUNCTIONAL UDP-N-ACETYLGLUCOSAMINE 2-EPIMERASE_N-ACETYLMANNOSAMINE KINASE"/>
    <property type="match status" value="1"/>
</dbReference>
<name>A0A8K0VG29_9RHOB</name>
<sequence>MILSSAPMETDVRDLLDVFDVVAAGRASTRTEVAQLLSARPTSVSLLVGELVARDLIRDSAVKGQGRGRPTGFLTENPHRMVALYIHIVSSTVFARAVTRSGIVLAVASASPPRGADNAVMAAVLRDLAGRALAALPEGAQHVATVCSLSGLLDVEHRLWCFTSRWPELADLDLRDVLAGFGPDPVLLRNLDAELAGRIAAEADLQAPSNVLLLHWGYGIGGAFATPDGIVNQGKGRFCEIGHWRLDNNAGRRCTCGNEDCLETVAALWALHPGLKQHFPDLPLDEEAMGPMVEGLALLDSAALREALRQTVRITTNLCRLLFPERIILTGPFLRNKAIFARFSESLTAAPILRSMDRPVVVQGQQNAALLEMQGALRAPFRAALVAILAA</sequence>
<proteinExistence type="inferred from homology"/>
<dbReference type="Gene3D" id="1.10.10.10">
    <property type="entry name" value="Winged helix-like DNA-binding domain superfamily/Winged helix DNA-binding domain"/>
    <property type="match status" value="1"/>
</dbReference>